<comment type="caution">
    <text evidence="2">The sequence shown here is derived from an EMBL/GenBank/DDBJ whole genome shotgun (WGS) entry which is preliminary data.</text>
</comment>
<gene>
    <name evidence="2" type="ORF">J5N97_010751</name>
</gene>
<organism evidence="2 3">
    <name type="scientific">Dioscorea zingiberensis</name>
    <dbReference type="NCBI Taxonomy" id="325984"/>
    <lineage>
        <taxon>Eukaryota</taxon>
        <taxon>Viridiplantae</taxon>
        <taxon>Streptophyta</taxon>
        <taxon>Embryophyta</taxon>
        <taxon>Tracheophyta</taxon>
        <taxon>Spermatophyta</taxon>
        <taxon>Magnoliopsida</taxon>
        <taxon>Liliopsida</taxon>
        <taxon>Dioscoreales</taxon>
        <taxon>Dioscoreaceae</taxon>
        <taxon>Dioscorea</taxon>
    </lineage>
</organism>
<name>A0A9D5CZQ4_9LILI</name>
<evidence type="ECO:0000256" key="1">
    <source>
        <dbReference type="SAM" id="MobiDB-lite"/>
    </source>
</evidence>
<evidence type="ECO:0000313" key="2">
    <source>
        <dbReference type="EMBL" id="KAJ0982496.1"/>
    </source>
</evidence>
<dbReference type="AlphaFoldDB" id="A0A9D5CZQ4"/>
<evidence type="ECO:0000313" key="3">
    <source>
        <dbReference type="Proteomes" id="UP001085076"/>
    </source>
</evidence>
<feature type="region of interest" description="Disordered" evidence="1">
    <location>
        <begin position="103"/>
        <end position="126"/>
    </location>
</feature>
<reference evidence="2" key="2">
    <citation type="journal article" date="2022" name="Hortic Res">
        <title>The genome of Dioscorea zingiberensis sheds light on the biosynthesis, origin and evolution of the medicinally important diosgenin saponins.</title>
        <authorList>
            <person name="Li Y."/>
            <person name="Tan C."/>
            <person name="Li Z."/>
            <person name="Guo J."/>
            <person name="Li S."/>
            <person name="Chen X."/>
            <person name="Wang C."/>
            <person name="Dai X."/>
            <person name="Yang H."/>
            <person name="Song W."/>
            <person name="Hou L."/>
            <person name="Xu J."/>
            <person name="Tong Z."/>
            <person name="Xu A."/>
            <person name="Yuan X."/>
            <person name="Wang W."/>
            <person name="Yang Q."/>
            <person name="Chen L."/>
            <person name="Sun Z."/>
            <person name="Wang K."/>
            <person name="Pan B."/>
            <person name="Chen J."/>
            <person name="Bao Y."/>
            <person name="Liu F."/>
            <person name="Qi X."/>
            <person name="Gang D.R."/>
            <person name="Wen J."/>
            <person name="Li J."/>
        </authorList>
    </citation>
    <scope>NUCLEOTIDE SEQUENCE</scope>
    <source>
        <strain evidence="2">Dzin_1.0</strain>
    </source>
</reference>
<sequence length="126" mass="14368">MIGVRAFQSNLSSDALYDLRFLYPQDGISLTESAHGAKEFSITDMKGDYRRVFQRPVDFVWELLTYTDDNIPSAETDLDVISKVRPDAVMVDETIHGNYDYKSKDENEEMSMYDSNTAEDANKCST</sequence>
<dbReference type="OrthoDB" id="447290at2759"/>
<keyword evidence="3" id="KW-1185">Reference proteome</keyword>
<dbReference type="Proteomes" id="UP001085076">
    <property type="component" value="Miscellaneous, Linkage group lg02"/>
</dbReference>
<accession>A0A9D5CZQ4</accession>
<reference evidence="2" key="1">
    <citation type="submission" date="2021-03" db="EMBL/GenBank/DDBJ databases">
        <authorList>
            <person name="Li Z."/>
            <person name="Yang C."/>
        </authorList>
    </citation>
    <scope>NUCLEOTIDE SEQUENCE</scope>
    <source>
        <strain evidence="2">Dzin_1.0</strain>
        <tissue evidence="2">Leaf</tissue>
    </source>
</reference>
<proteinExistence type="predicted"/>
<protein>
    <submittedName>
        <fullName evidence="2">Uncharacterized protein</fullName>
    </submittedName>
</protein>
<dbReference type="EMBL" id="JAGGNH010000002">
    <property type="protein sequence ID" value="KAJ0982496.1"/>
    <property type="molecule type" value="Genomic_DNA"/>
</dbReference>
<feature type="compositionally biased region" description="Polar residues" evidence="1">
    <location>
        <begin position="113"/>
        <end position="126"/>
    </location>
</feature>